<keyword evidence="2" id="KW-1185">Reference proteome</keyword>
<accession>A0ABU7YXL4</accession>
<dbReference type="EMBL" id="JAXGFP010000003">
    <property type="protein sequence ID" value="MEG3183672.1"/>
    <property type="molecule type" value="Genomic_DNA"/>
</dbReference>
<dbReference type="PROSITE" id="PS51257">
    <property type="entry name" value="PROKAR_LIPOPROTEIN"/>
    <property type="match status" value="1"/>
</dbReference>
<evidence type="ECO:0008006" key="3">
    <source>
        <dbReference type="Google" id="ProtNLM"/>
    </source>
</evidence>
<sequence length="170" mass="19019">MRLSLVVMLALAAGGCDAKQRMLDAVVRQSGQLPCFSVPTESLRDKDELTVAGIQVSELDEREQVRGTTWTGDFTLSEPPTLLSPETCIPYGTLESGRTVGPLIPIEPGRHYTVFINAHVRRGEEWQNRSYSGYFCVAKDAMQRHLVREVQWDKALGRRRWDGCGQVSLP</sequence>
<comment type="caution">
    <text evidence="1">The sequence shown here is derived from an EMBL/GenBank/DDBJ whole genome shotgun (WGS) entry which is preliminary data.</text>
</comment>
<dbReference type="RefSeq" id="WP_332615896.1">
    <property type="nucleotide sequence ID" value="NZ_JAXGFP010000003.1"/>
</dbReference>
<gene>
    <name evidence="1" type="ORF">SNE34_06585</name>
</gene>
<proteinExistence type="predicted"/>
<protein>
    <recommendedName>
        <fullName evidence="3">Lipoprotein</fullName>
    </recommendedName>
</protein>
<evidence type="ECO:0000313" key="2">
    <source>
        <dbReference type="Proteomes" id="UP001355056"/>
    </source>
</evidence>
<evidence type="ECO:0000313" key="1">
    <source>
        <dbReference type="EMBL" id="MEG3183672.1"/>
    </source>
</evidence>
<name>A0ABU7YXL4_9GAMM</name>
<dbReference type="Proteomes" id="UP001355056">
    <property type="component" value="Unassembled WGS sequence"/>
</dbReference>
<reference evidence="1 2" key="1">
    <citation type="journal article" date="2016" name="Int. J. Syst. Evol. Microbiol.">
        <title>Lysobacter erysipheiresistens sp. nov., an antagonist of powdery mildew, isolated from tobacco-cultivated soil.</title>
        <authorList>
            <person name="Xie B."/>
            <person name="Li T."/>
            <person name="Lin X."/>
            <person name="Wang C.J."/>
            <person name="Chen Y.J."/>
            <person name="Liu W.J."/>
            <person name="Zhao Z.W."/>
        </authorList>
    </citation>
    <scope>NUCLEOTIDE SEQUENCE [LARGE SCALE GENOMIC DNA]</scope>
    <source>
        <strain evidence="1 2">RS-LYSO-3</strain>
    </source>
</reference>
<organism evidence="1 2">
    <name type="scientific">Novilysobacter erysipheiresistens</name>
    <dbReference type="NCBI Taxonomy" id="1749332"/>
    <lineage>
        <taxon>Bacteria</taxon>
        <taxon>Pseudomonadati</taxon>
        <taxon>Pseudomonadota</taxon>
        <taxon>Gammaproteobacteria</taxon>
        <taxon>Lysobacterales</taxon>
        <taxon>Lysobacteraceae</taxon>
        <taxon>Novilysobacter</taxon>
    </lineage>
</organism>